<keyword evidence="4 10" id="KW-0813">Transport</keyword>
<evidence type="ECO:0000313" key="13">
    <source>
        <dbReference type="RefSeq" id="XP_026194141.1"/>
    </source>
</evidence>
<evidence type="ECO:0000256" key="6">
    <source>
        <dbReference type="ARBA" id="ARBA00022989"/>
    </source>
</evidence>
<evidence type="ECO:0000256" key="5">
    <source>
        <dbReference type="ARBA" id="ARBA00022692"/>
    </source>
</evidence>
<feature type="region of interest" description="Disordered" evidence="11">
    <location>
        <begin position="135"/>
        <end position="197"/>
    </location>
</feature>
<evidence type="ECO:0000256" key="9">
    <source>
        <dbReference type="ARBA" id="ARBA00023136"/>
    </source>
</evidence>
<keyword evidence="8 10" id="KW-0445">Lipid transport</keyword>
<dbReference type="InterPro" id="IPR007241">
    <property type="entry name" value="Autophagy-rel_prot_9"/>
</dbReference>
<comment type="function">
    <text evidence="10">Phospholipid scramblase involved in autophagy. Cycles between the preautophagosomal structure/phagophore assembly site (PAS) and the cytoplasmic vesicle pool and supplies membrane for the growing autophagosome. Lipid scramblase activity plays a key role in preautophagosomal structure/phagophore assembly by distributing the phospholipids that arrive through ATG2 from the cytoplasmic to the luminal leaflet of the bilayer, thereby driving autophagosomal membrane expansion.</text>
</comment>
<dbReference type="GO" id="GO:0034727">
    <property type="term" value="P:piecemeal microautophagy of the nucleus"/>
    <property type="evidence" value="ECO:0007669"/>
    <property type="project" value="TreeGrafter"/>
</dbReference>
<comment type="caution">
    <text evidence="10">Lacks conserved residue(s) required for the propagation of feature annotation.</text>
</comment>
<dbReference type="PANTHER" id="PTHR13038:SF10">
    <property type="entry name" value="AUTOPHAGY-RELATED PROTEIN 9"/>
    <property type="match status" value="1"/>
</dbReference>
<dbReference type="PANTHER" id="PTHR13038">
    <property type="entry name" value="APG9 AUTOPHAGY 9"/>
    <property type="match status" value="1"/>
</dbReference>
<comment type="similarity">
    <text evidence="2 10">Belongs to the ATG9 family.</text>
</comment>
<dbReference type="Pfam" id="PF04109">
    <property type="entry name" value="ATG9"/>
    <property type="match status" value="1"/>
</dbReference>
<evidence type="ECO:0000256" key="3">
    <source>
        <dbReference type="ARBA" id="ARBA00018074"/>
    </source>
</evidence>
<dbReference type="GeneID" id="113147522"/>
<dbReference type="GO" id="GO:0061709">
    <property type="term" value="P:reticulophagy"/>
    <property type="evidence" value="ECO:0007669"/>
    <property type="project" value="TreeGrafter"/>
</dbReference>
<proteinExistence type="inferred from homology"/>
<name>A0A6P6S1U9_9EIME</name>
<evidence type="ECO:0000256" key="11">
    <source>
        <dbReference type="SAM" id="MobiDB-lite"/>
    </source>
</evidence>
<dbReference type="Proteomes" id="UP000515125">
    <property type="component" value="Unplaced"/>
</dbReference>
<evidence type="ECO:0000256" key="8">
    <source>
        <dbReference type="ARBA" id="ARBA00023055"/>
    </source>
</evidence>
<keyword evidence="6 10" id="KW-1133">Transmembrane helix</keyword>
<dbReference type="OrthoDB" id="333496at2759"/>
<organism evidence="12 13">
    <name type="scientific">Cyclospora cayetanensis</name>
    <dbReference type="NCBI Taxonomy" id="88456"/>
    <lineage>
        <taxon>Eukaryota</taxon>
        <taxon>Sar</taxon>
        <taxon>Alveolata</taxon>
        <taxon>Apicomplexa</taxon>
        <taxon>Conoidasida</taxon>
        <taxon>Coccidia</taxon>
        <taxon>Eucoccidiorida</taxon>
        <taxon>Eimeriorina</taxon>
        <taxon>Eimeriidae</taxon>
        <taxon>Cyclospora</taxon>
    </lineage>
</organism>
<evidence type="ECO:0000256" key="2">
    <source>
        <dbReference type="ARBA" id="ARBA00006185"/>
    </source>
</evidence>
<dbReference type="GO" id="GO:0034497">
    <property type="term" value="P:protein localization to phagophore assembly site"/>
    <property type="evidence" value="ECO:0007669"/>
    <property type="project" value="TreeGrafter"/>
</dbReference>
<dbReference type="RefSeq" id="XP_026194141.1">
    <property type="nucleotide sequence ID" value="XM_026338356.1"/>
</dbReference>
<dbReference type="AlphaFoldDB" id="A0A6P6S1U9"/>
<dbReference type="GO" id="GO:0034045">
    <property type="term" value="C:phagophore assembly site membrane"/>
    <property type="evidence" value="ECO:0007669"/>
    <property type="project" value="UniProtKB-SubCell"/>
</dbReference>
<feature type="transmembrane region" description="Helical" evidence="10">
    <location>
        <begin position="233"/>
        <end position="258"/>
    </location>
</feature>
<protein>
    <recommendedName>
        <fullName evidence="3 10">Autophagy-related protein 9</fullName>
    </recommendedName>
</protein>
<feature type="transmembrane region" description="Helical" evidence="10">
    <location>
        <begin position="291"/>
        <end position="315"/>
    </location>
</feature>
<dbReference type="GO" id="GO:0000422">
    <property type="term" value="P:autophagy of mitochondrion"/>
    <property type="evidence" value="ECO:0007669"/>
    <property type="project" value="TreeGrafter"/>
</dbReference>
<evidence type="ECO:0000256" key="10">
    <source>
        <dbReference type="RuleBase" id="RU364027"/>
    </source>
</evidence>
<accession>A0A6P6S1U9</accession>
<keyword evidence="9 10" id="KW-0472">Membrane</keyword>
<evidence type="ECO:0000256" key="7">
    <source>
        <dbReference type="ARBA" id="ARBA00023006"/>
    </source>
</evidence>
<gene>
    <name evidence="13" type="primary">LOC113147522</name>
</gene>
<evidence type="ECO:0000313" key="12">
    <source>
        <dbReference type="Proteomes" id="UP000515125"/>
    </source>
</evidence>
<reference evidence="13" key="1">
    <citation type="submission" date="2025-08" db="UniProtKB">
        <authorList>
            <consortium name="RefSeq"/>
        </authorList>
    </citation>
    <scope>IDENTIFICATION</scope>
</reference>
<keyword evidence="7 10" id="KW-0072">Autophagy</keyword>
<dbReference type="GO" id="GO:0006869">
    <property type="term" value="P:lipid transport"/>
    <property type="evidence" value="ECO:0007669"/>
    <property type="project" value="UniProtKB-KW"/>
</dbReference>
<evidence type="ECO:0000256" key="4">
    <source>
        <dbReference type="ARBA" id="ARBA00022448"/>
    </source>
</evidence>
<dbReference type="GO" id="GO:0005776">
    <property type="term" value="C:autophagosome"/>
    <property type="evidence" value="ECO:0007669"/>
    <property type="project" value="TreeGrafter"/>
</dbReference>
<evidence type="ECO:0000256" key="1">
    <source>
        <dbReference type="ARBA" id="ARBA00004511"/>
    </source>
</evidence>
<keyword evidence="5 10" id="KW-0812">Transmembrane</keyword>
<sequence length="442" mass="48869">MGGPRGTRGVRNIELSVPLGGPHPEENPVAGFSGRNGFEAPLMKGPQRYPQDDSEQSDFHSGPSFDTHNDMESGVQQLRNSHSTMPVAFGRLAGNLRRFLMRCVGSRAPPELVRPLLSSRRWGYVAAAAPSHSFAAPNVQGICGPPEGSSRISVGPGGPRSSRGELQGSGDSPERDSPAFSGLRGRREAGDGIPCHFEGDGTAEDRDLASWDAVPDLDRFVGGIYTYWAEGGLYAMLCSYGAHLMVMGFTVYFSWFLLMFVNWEGIVSCTTPETCAAEPLLRPSPWAPWGLRQTLCTVYVLSLSCVVVLSILSAFNKCRDAIALRLYFRSRLYIHCDSSLQLMGWPEVAALLLQAQQQHPFCLVKQNLSVLDLVAVIMRRDNYIIALTNKEVFVRALPVYVNPKLLYTRVLLWSIRRAVFLDLFDAKQRINRQLLTQMPPYG</sequence>
<feature type="region of interest" description="Disordered" evidence="11">
    <location>
        <begin position="1"/>
        <end position="67"/>
    </location>
</feature>
<comment type="subcellular location">
    <subcellularLocation>
        <location evidence="1 10">Preautophagosomal structure membrane</location>
        <topology evidence="1 10">Multi-pass membrane protein</topology>
    </subcellularLocation>
</comment>
<keyword evidence="12" id="KW-1185">Reference proteome</keyword>